<gene>
    <name evidence="1" type="ORF">QC761_210300</name>
</gene>
<dbReference type="GeneID" id="87896251"/>
<comment type="caution">
    <text evidence="1">The sequence shown here is derived from an EMBL/GenBank/DDBJ whole genome shotgun (WGS) entry which is preliminary data.</text>
</comment>
<dbReference type="EMBL" id="JAFFGZ010000004">
    <property type="protein sequence ID" value="KAK4646419.1"/>
    <property type="molecule type" value="Genomic_DNA"/>
</dbReference>
<keyword evidence="2" id="KW-1185">Reference proteome</keyword>
<accession>A0ABR0FTQ3</accession>
<name>A0ABR0FTQ3_9PEZI</name>
<dbReference type="RefSeq" id="XP_062735395.1">
    <property type="nucleotide sequence ID" value="XM_062876769.1"/>
</dbReference>
<organism evidence="1 2">
    <name type="scientific">Podospora bellae-mahoneyi</name>
    <dbReference type="NCBI Taxonomy" id="2093777"/>
    <lineage>
        <taxon>Eukaryota</taxon>
        <taxon>Fungi</taxon>
        <taxon>Dikarya</taxon>
        <taxon>Ascomycota</taxon>
        <taxon>Pezizomycotina</taxon>
        <taxon>Sordariomycetes</taxon>
        <taxon>Sordariomycetidae</taxon>
        <taxon>Sordariales</taxon>
        <taxon>Podosporaceae</taxon>
        <taxon>Podospora</taxon>
    </lineage>
</organism>
<protein>
    <submittedName>
        <fullName evidence="1">Uncharacterized protein</fullName>
    </submittedName>
</protein>
<evidence type="ECO:0000313" key="1">
    <source>
        <dbReference type="EMBL" id="KAK4646419.1"/>
    </source>
</evidence>
<sequence length="130" mass="14107">MSNIPTNLKKKGVYGLAEMSTTTATTVMQEPSSQFRGDGKTWDGSIVKVNISPDASKHRGNDVSSSVNYGGHQKVKKRIKFGACNESELKMALGAPIDPKVSESTHTGHNYKSNVLYAGSEQEVDELVFE</sequence>
<reference evidence="1 2" key="1">
    <citation type="journal article" date="2023" name="bioRxiv">
        <title>High-quality genome assemblies of four members of thePodospora anserinaspecies complex.</title>
        <authorList>
            <person name="Ament-Velasquez S.L."/>
            <person name="Vogan A.A."/>
            <person name="Wallerman O."/>
            <person name="Hartmann F."/>
            <person name="Gautier V."/>
            <person name="Silar P."/>
            <person name="Giraud T."/>
            <person name="Johannesson H."/>
        </authorList>
    </citation>
    <scope>NUCLEOTIDE SEQUENCE [LARGE SCALE GENOMIC DNA]</scope>
    <source>
        <strain evidence="1 2">CBS 112042</strain>
    </source>
</reference>
<evidence type="ECO:0000313" key="2">
    <source>
        <dbReference type="Proteomes" id="UP001322138"/>
    </source>
</evidence>
<proteinExistence type="predicted"/>
<dbReference type="Proteomes" id="UP001322138">
    <property type="component" value="Unassembled WGS sequence"/>
</dbReference>